<feature type="domain" description="RCC1-like" evidence="5">
    <location>
        <begin position="7"/>
        <end position="367"/>
    </location>
</feature>
<evidence type="ECO:0000313" key="6">
    <source>
        <dbReference type="EMBL" id="CAD8480679.1"/>
    </source>
</evidence>
<dbReference type="PROSITE" id="PS00626">
    <property type="entry name" value="RCC1_2"/>
    <property type="match status" value="4"/>
</dbReference>
<dbReference type="PANTHER" id="PTHR22870:SF408">
    <property type="entry name" value="OS09G0560450 PROTEIN"/>
    <property type="match status" value="1"/>
</dbReference>
<reference evidence="6" key="1">
    <citation type="submission" date="2021-01" db="EMBL/GenBank/DDBJ databases">
        <authorList>
            <person name="Corre E."/>
            <person name="Pelletier E."/>
            <person name="Niang G."/>
            <person name="Scheremetjew M."/>
            <person name="Finn R."/>
            <person name="Kale V."/>
            <person name="Holt S."/>
            <person name="Cochrane G."/>
            <person name="Meng A."/>
            <person name="Brown T."/>
            <person name="Cohen L."/>
        </authorList>
    </citation>
    <scope>NUCLEOTIDE SEQUENCE</scope>
    <source>
        <strain evidence="6">CCMP325</strain>
    </source>
</reference>
<feature type="repeat" description="RCC1" evidence="2">
    <location>
        <begin position="164"/>
        <end position="215"/>
    </location>
</feature>
<evidence type="ECO:0000256" key="1">
    <source>
        <dbReference type="ARBA" id="ARBA00022737"/>
    </source>
</evidence>
<feature type="coiled-coil region" evidence="3">
    <location>
        <begin position="604"/>
        <end position="642"/>
    </location>
</feature>
<dbReference type="InterPro" id="IPR009091">
    <property type="entry name" value="RCC1/BLIP-II"/>
</dbReference>
<dbReference type="PANTHER" id="PTHR22870">
    <property type="entry name" value="REGULATOR OF CHROMOSOME CONDENSATION"/>
    <property type="match status" value="1"/>
</dbReference>
<feature type="repeat" description="RCC1" evidence="2">
    <location>
        <begin position="58"/>
        <end position="111"/>
    </location>
</feature>
<dbReference type="InterPro" id="IPR000408">
    <property type="entry name" value="Reg_chr_condens"/>
</dbReference>
<dbReference type="Pfam" id="PF25390">
    <property type="entry name" value="WD40_RLD"/>
    <property type="match status" value="1"/>
</dbReference>
<feature type="repeat" description="RCC1" evidence="2">
    <location>
        <begin position="6"/>
        <end position="57"/>
    </location>
</feature>
<dbReference type="PROSITE" id="PS50012">
    <property type="entry name" value="RCC1_3"/>
    <property type="match status" value="7"/>
</dbReference>
<dbReference type="PRINTS" id="PR00633">
    <property type="entry name" value="RCCNDNSATION"/>
</dbReference>
<feature type="region of interest" description="Disordered" evidence="4">
    <location>
        <begin position="371"/>
        <end position="458"/>
    </location>
</feature>
<feature type="repeat" description="RCC1" evidence="2">
    <location>
        <begin position="112"/>
        <end position="163"/>
    </location>
</feature>
<gene>
    <name evidence="6" type="ORF">HPHI1048_LOCUS8601</name>
</gene>
<dbReference type="AlphaFoldDB" id="A0A7S0HGJ1"/>
<organism evidence="6">
    <name type="scientific">Hanusia phi</name>
    <dbReference type="NCBI Taxonomy" id="3032"/>
    <lineage>
        <taxon>Eukaryota</taxon>
        <taxon>Cryptophyceae</taxon>
        <taxon>Pyrenomonadales</taxon>
        <taxon>Geminigeraceae</taxon>
        <taxon>Hanusia</taxon>
    </lineage>
</organism>
<evidence type="ECO:0000256" key="2">
    <source>
        <dbReference type="PROSITE-ProRule" id="PRU00235"/>
    </source>
</evidence>
<feature type="repeat" description="RCC1" evidence="2">
    <location>
        <begin position="216"/>
        <end position="267"/>
    </location>
</feature>
<dbReference type="Gene3D" id="2.130.10.30">
    <property type="entry name" value="Regulator of chromosome condensation 1/beta-lactamase-inhibitor protein II"/>
    <property type="match status" value="2"/>
</dbReference>
<evidence type="ECO:0000256" key="4">
    <source>
        <dbReference type="SAM" id="MobiDB-lite"/>
    </source>
</evidence>
<dbReference type="InterPro" id="IPR051210">
    <property type="entry name" value="Ub_ligase/GEF_domain"/>
</dbReference>
<dbReference type="EMBL" id="HBEO01012622">
    <property type="protein sequence ID" value="CAD8480679.1"/>
    <property type="molecule type" value="Transcribed_RNA"/>
</dbReference>
<feature type="coiled-coil region" evidence="3">
    <location>
        <begin position="467"/>
        <end position="550"/>
    </location>
</feature>
<evidence type="ECO:0000259" key="5">
    <source>
        <dbReference type="Pfam" id="PF25390"/>
    </source>
</evidence>
<keyword evidence="1" id="KW-0677">Repeat</keyword>
<protein>
    <recommendedName>
        <fullName evidence="5">RCC1-like domain-containing protein</fullName>
    </recommendedName>
</protein>
<dbReference type="InterPro" id="IPR058923">
    <property type="entry name" value="RCC1-like_dom"/>
</dbReference>
<dbReference type="SUPFAM" id="SSF50985">
    <property type="entry name" value="RCC1/BLIP-II"/>
    <property type="match status" value="2"/>
</dbReference>
<accession>A0A7S0HGJ1</accession>
<keyword evidence="3" id="KW-0175">Coiled coil</keyword>
<feature type="repeat" description="RCC1" evidence="2">
    <location>
        <begin position="268"/>
        <end position="319"/>
    </location>
</feature>
<name>A0A7S0HGJ1_9CRYP</name>
<sequence length="707" mass="78314">MSRDGSEVYSWGQGVLGQLGHGDEKTQRQPRLVVAFLGFNVRQVSCGNQHTAILMENGEVFTFGRGNFGQLGQGASVTANVSTPALVSALQGKHVKQIACGWHHTCALIDNGQLYTWGSGEYGRLGHGDEVRQASPKLVEALQGKEVTFVAAGGFHSSVIIEGGNLLTWGGGYFGQLGHGDETDRKAPKMVKGVQQCIAHEVACGTHHTLMLTQSQEVWTWGSGEFGKLGIGDEEKHAEPIMITALQGVGVIHISTGGFHSAALTSEGVLYTWGGGDKGQLGHGDENSQNIPVVVEALRGKRVTRVSAGMHHTMALLDNADVYSWGSGEYGRLGHDDEQMQTTPFLIEQLIGKGVREISSGGFHSLALASGSGETAQGTGIGAPYRPTGKNQRIGFATSKDEDEDDDTRLKTANTGMTEDSGIADTESRAASRMSARPGAKGAMPMGKGVSGDDDDDQEDYKLKQALRESQVEVAELRKQIEILTDRSKLEQTRIETRLQASQEERNHLRKQLERLQEKQQADAALKAKLSTAQEEIAELRKKYERSRGDLKQRTVDVHMLQVRVAQLCGSELDGLTVSQLEELERMQAEALRRCGVAKYVRLRQEFQEKEEHMREDVEKMRREFEERMDKMKVEVQKIQEEKVHLMGLEQRLRQEFQTQVQAEQMSNEELRIRLETLQDGFVQLRSILRKEKQSRVESERHPMDDM</sequence>
<feature type="repeat" description="RCC1" evidence="2">
    <location>
        <begin position="320"/>
        <end position="371"/>
    </location>
</feature>
<evidence type="ECO:0000256" key="3">
    <source>
        <dbReference type="SAM" id="Coils"/>
    </source>
</evidence>
<proteinExistence type="predicted"/>